<dbReference type="EMBL" id="CABGGW010000048">
    <property type="protein sequence ID" value="VUS90289.1"/>
    <property type="molecule type" value="Genomic_DNA"/>
</dbReference>
<reference evidence="1 2" key="1">
    <citation type="submission" date="2019-07" db="EMBL/GenBank/DDBJ databases">
        <authorList>
            <person name="Brisse S."/>
            <person name="Rodrigues C."/>
            <person name="Thorpe H."/>
        </authorList>
    </citation>
    <scope>NUCLEOTIDE SEQUENCE [LARGE SCALE GENOMIC DNA]</scope>
    <source>
        <strain evidence="1">SB6422</strain>
    </source>
</reference>
<dbReference type="PANTHER" id="PTHR30087:SF1">
    <property type="entry name" value="HYPOTHETICAL CYTOSOLIC PROTEIN"/>
    <property type="match status" value="1"/>
</dbReference>
<dbReference type="InterPro" id="IPR007553">
    <property type="entry name" value="2-thiour_desulf"/>
</dbReference>
<dbReference type="PANTHER" id="PTHR30087">
    <property type="entry name" value="INNER MEMBRANE PROTEIN"/>
    <property type="match status" value="1"/>
</dbReference>
<organism evidence="1 2">
    <name type="scientific">Klebsiella huaxiensis</name>
    <dbReference type="NCBI Taxonomy" id="2153354"/>
    <lineage>
        <taxon>Bacteria</taxon>
        <taxon>Pseudomonadati</taxon>
        <taxon>Pseudomonadota</taxon>
        <taxon>Gammaproteobacteria</taxon>
        <taxon>Enterobacterales</taxon>
        <taxon>Enterobacteriaceae</taxon>
        <taxon>Klebsiella/Raoultella group</taxon>
        <taxon>Klebsiella</taxon>
    </lineage>
</organism>
<dbReference type="AlphaFoldDB" id="A0A564M8V1"/>
<dbReference type="Pfam" id="PF04463">
    <property type="entry name" value="2-thiour_desulf"/>
    <property type="match status" value="1"/>
</dbReference>
<evidence type="ECO:0000313" key="1">
    <source>
        <dbReference type="EMBL" id="VUS90289.1"/>
    </source>
</evidence>
<gene>
    <name evidence="1" type="ORF">SB6422_02842</name>
</gene>
<evidence type="ECO:0000313" key="2">
    <source>
        <dbReference type="Proteomes" id="UP000317374"/>
    </source>
</evidence>
<proteinExistence type="predicted"/>
<sequence>MSERLSGNTRSLRLAIPAAEHNPYFLHARFRAILPDRRYGIKQRNGYGYEMKSKILVSACLMGFQVRYNGSNKAQLADALSRWQQEGRLVIHCPELAAGLPVPRLPAEILNAQGADVMQNRAQIVESNGQDVTAHYQLAAWLALKAALEEGCAAALLTDGSPTCGSQFIYDGTFNGQRKPGSGVAAALLREHGITVFSDGQIPQLLNWMEQRESDDDSM</sequence>
<protein>
    <submittedName>
        <fullName evidence="1">Uncharacterized protein</fullName>
    </submittedName>
</protein>
<accession>A0A564M8V1</accession>
<dbReference type="Proteomes" id="UP000317374">
    <property type="component" value="Unassembled WGS sequence"/>
</dbReference>
<name>A0A564M8V1_9ENTR</name>